<feature type="transmembrane region" description="Helical" evidence="8">
    <location>
        <begin position="145"/>
        <end position="163"/>
    </location>
</feature>
<organism evidence="10 11">
    <name type="scientific">Sporomusa silvacetica DSM 10669</name>
    <dbReference type="NCBI Taxonomy" id="1123289"/>
    <lineage>
        <taxon>Bacteria</taxon>
        <taxon>Bacillati</taxon>
        <taxon>Bacillota</taxon>
        <taxon>Negativicutes</taxon>
        <taxon>Selenomonadales</taxon>
        <taxon>Sporomusaceae</taxon>
        <taxon>Sporomusa</taxon>
    </lineage>
</organism>
<feature type="transmembrane region" description="Helical" evidence="8">
    <location>
        <begin position="169"/>
        <end position="199"/>
    </location>
</feature>
<protein>
    <submittedName>
        <fullName evidence="10">Undecaprenyl phosphate-alpha-4-amino-4-deoxy-L-arabinose arabinosyl transferase</fullName>
        <ecNumber evidence="10">2.4.2.43</ecNumber>
    </submittedName>
</protein>
<feature type="domain" description="Glycosyltransferase RgtA/B/C/D-like" evidence="9">
    <location>
        <begin position="74"/>
        <end position="225"/>
    </location>
</feature>
<evidence type="ECO:0000256" key="2">
    <source>
        <dbReference type="ARBA" id="ARBA00022475"/>
    </source>
</evidence>
<evidence type="ECO:0000313" key="10">
    <source>
        <dbReference type="EMBL" id="XFO66788.1"/>
    </source>
</evidence>
<dbReference type="PANTHER" id="PTHR33908">
    <property type="entry name" value="MANNOSYLTRANSFERASE YKCB-RELATED"/>
    <property type="match status" value="1"/>
</dbReference>
<dbReference type="InterPro" id="IPR050297">
    <property type="entry name" value="LipidA_mod_glycosyltrf_83"/>
</dbReference>
<keyword evidence="7 8" id="KW-0472">Membrane</keyword>
<reference evidence="10" key="1">
    <citation type="submission" date="2024-05" db="EMBL/GenBank/DDBJ databases">
        <title>Isolation and characterization of Sporomusa carbonis sp. nov., a carboxydotrophic hydrogenogen in the genus of Sporomusa isolated from a charcoal burning pile.</title>
        <authorList>
            <person name="Boeer T."/>
            <person name="Rosenbaum F."/>
            <person name="Eysell L."/>
            <person name="Mueller V."/>
            <person name="Daniel R."/>
            <person name="Poehlein A."/>
        </authorList>
    </citation>
    <scope>NUCLEOTIDE SEQUENCE [LARGE SCALE GENOMIC DNA]</scope>
    <source>
        <strain evidence="10">DSM 10669</strain>
    </source>
</reference>
<dbReference type="GO" id="GO:0103015">
    <property type="term" value="F:4-amino-4-deoxy-L-arabinose transferase activity"/>
    <property type="evidence" value="ECO:0007669"/>
    <property type="project" value="UniProtKB-EC"/>
</dbReference>
<feature type="transmembrane region" description="Helical" evidence="8">
    <location>
        <begin position="211"/>
        <end position="232"/>
    </location>
</feature>
<keyword evidence="3 10" id="KW-0328">Glycosyltransferase</keyword>
<dbReference type="EC" id="2.4.2.43" evidence="10"/>
<evidence type="ECO:0000256" key="3">
    <source>
        <dbReference type="ARBA" id="ARBA00022676"/>
    </source>
</evidence>
<gene>
    <name evidence="10" type="primary">arnT_3</name>
    <name evidence="10" type="ORF">SPSIL_029480</name>
</gene>
<sequence>MSYSEKVKDTSMTERRVWLNIVLLLCVAGVITFAYLGSLPLLDPDEPVYAETAREMLQFHDFISPRIYGEFWYDKPPMYYWLVAGAFEIFGEGEFAARFPSALLATAGAILVYLSGRKLFGERAGILAGLILATSLEYFYLSKAAVTDVTLTFFLTAALLAFLHGKYYLFYGCAAFAVVTKGPIGIIFCGAIPGLYLLVIGKWSLIKRMKLLSGTVLFLVIALPWYLLMYHYHGMAFIETFLGFHNITRFLQPEHPAGSLWYYYIPVILVGFFPWIAFMVQAVYAALKDKGTNQKQLVFLVIWAAAVFGFFTLSQTKLVSYILPMYPPLALLVGWYFDKAWSEKRFSVLKWSATILTVVALILEAGLLYAGEAVTSSGLYFPGMVMAAVFVVANILVWWLSVRQDFRSVFAVNVVAMLFFSTYLVTQLLPVIMAEFSMKPFIEDFNQHYDGQSQVYVKKSYRPGFMFYSGIPGKEISDDEVLTTLLSENADAFFIVNDKEYRQLPAALQDKIIVLATNNDKILLARKGNN</sequence>
<keyword evidence="5 8" id="KW-0812">Transmembrane</keyword>
<dbReference type="EMBL" id="CP155573">
    <property type="protein sequence ID" value="XFO66788.1"/>
    <property type="molecule type" value="Genomic_DNA"/>
</dbReference>
<name>A0ABZ3IMW1_9FIRM</name>
<feature type="transmembrane region" description="Helical" evidence="8">
    <location>
        <begin position="319"/>
        <end position="337"/>
    </location>
</feature>
<dbReference type="InterPro" id="IPR038731">
    <property type="entry name" value="RgtA/B/C-like"/>
</dbReference>
<comment type="subcellular location">
    <subcellularLocation>
        <location evidence="1">Cell membrane</location>
        <topology evidence="1">Multi-pass membrane protein</topology>
    </subcellularLocation>
</comment>
<evidence type="ECO:0000256" key="6">
    <source>
        <dbReference type="ARBA" id="ARBA00022989"/>
    </source>
</evidence>
<feature type="transmembrane region" description="Helical" evidence="8">
    <location>
        <begin position="21"/>
        <end position="42"/>
    </location>
</feature>
<feature type="transmembrane region" description="Helical" evidence="8">
    <location>
        <begin position="261"/>
        <end position="285"/>
    </location>
</feature>
<keyword evidence="6 8" id="KW-1133">Transmembrane helix</keyword>
<keyword evidence="4 10" id="KW-0808">Transferase</keyword>
<dbReference type="PANTHER" id="PTHR33908:SF3">
    <property type="entry name" value="UNDECAPRENYL PHOSPHATE-ALPHA-4-AMINO-4-DEOXY-L-ARABINOSE ARABINOSYL TRANSFERASE"/>
    <property type="match status" value="1"/>
</dbReference>
<evidence type="ECO:0000256" key="7">
    <source>
        <dbReference type="ARBA" id="ARBA00023136"/>
    </source>
</evidence>
<keyword evidence="11" id="KW-1185">Reference proteome</keyword>
<evidence type="ECO:0000256" key="8">
    <source>
        <dbReference type="SAM" id="Phobius"/>
    </source>
</evidence>
<dbReference type="Pfam" id="PF13231">
    <property type="entry name" value="PMT_2"/>
    <property type="match status" value="1"/>
</dbReference>
<evidence type="ECO:0000259" key="9">
    <source>
        <dbReference type="Pfam" id="PF13231"/>
    </source>
</evidence>
<keyword evidence="2" id="KW-1003">Cell membrane</keyword>
<accession>A0ABZ3IMW1</accession>
<feature type="transmembrane region" description="Helical" evidence="8">
    <location>
        <begin position="409"/>
        <end position="433"/>
    </location>
</feature>
<evidence type="ECO:0000256" key="1">
    <source>
        <dbReference type="ARBA" id="ARBA00004651"/>
    </source>
</evidence>
<feature type="transmembrane region" description="Helical" evidence="8">
    <location>
        <begin position="297"/>
        <end position="313"/>
    </location>
</feature>
<dbReference type="Proteomes" id="UP000216752">
    <property type="component" value="Chromosome"/>
</dbReference>
<feature type="transmembrane region" description="Helical" evidence="8">
    <location>
        <begin position="349"/>
        <end position="369"/>
    </location>
</feature>
<proteinExistence type="predicted"/>
<evidence type="ECO:0000256" key="5">
    <source>
        <dbReference type="ARBA" id="ARBA00022692"/>
    </source>
</evidence>
<feature type="transmembrane region" description="Helical" evidence="8">
    <location>
        <begin position="381"/>
        <end position="402"/>
    </location>
</feature>
<evidence type="ECO:0000256" key="4">
    <source>
        <dbReference type="ARBA" id="ARBA00022679"/>
    </source>
</evidence>
<evidence type="ECO:0000313" key="11">
    <source>
        <dbReference type="Proteomes" id="UP000216752"/>
    </source>
</evidence>